<accession>A0A131YM47</accession>
<protein>
    <submittedName>
        <fullName evidence="5">Phenylalanyl trna synthetase beta subunit</fullName>
    </submittedName>
</protein>
<proteinExistence type="predicted"/>
<evidence type="ECO:0000256" key="2">
    <source>
        <dbReference type="ARBA" id="ARBA00022737"/>
    </source>
</evidence>
<keyword evidence="1" id="KW-0433">Leucine-rich repeat</keyword>
<dbReference type="SUPFAM" id="SSF52058">
    <property type="entry name" value="L domain-like"/>
    <property type="match status" value="1"/>
</dbReference>
<dbReference type="EMBL" id="GEDV01008214">
    <property type="protein sequence ID" value="JAP80343.1"/>
    <property type="molecule type" value="Transcribed_RNA"/>
</dbReference>
<dbReference type="InterPro" id="IPR032675">
    <property type="entry name" value="LRR_dom_sf"/>
</dbReference>
<evidence type="ECO:0000256" key="3">
    <source>
        <dbReference type="SAM" id="MobiDB-lite"/>
    </source>
</evidence>
<dbReference type="InterPro" id="IPR020825">
    <property type="entry name" value="Phe-tRNA_synthase-like_B3/B4"/>
</dbReference>
<reference evidence="5" key="1">
    <citation type="journal article" date="2016" name="Ticks Tick Borne Dis.">
        <title>De novo assembly and annotation of the salivary gland transcriptome of Rhipicephalus appendiculatus male and female ticks during blood feeding.</title>
        <authorList>
            <person name="de Castro M.H."/>
            <person name="de Klerk D."/>
            <person name="Pienaar R."/>
            <person name="Latif A.A."/>
            <person name="Rees D.J."/>
            <person name="Mans B.J."/>
        </authorList>
    </citation>
    <scope>NUCLEOTIDE SEQUENCE</scope>
    <source>
        <tissue evidence="5">Salivary glands</tissue>
    </source>
</reference>
<dbReference type="GO" id="GO:0006432">
    <property type="term" value="P:phenylalanyl-tRNA aminoacylation"/>
    <property type="evidence" value="ECO:0007669"/>
    <property type="project" value="InterPro"/>
</dbReference>
<feature type="region of interest" description="Disordered" evidence="3">
    <location>
        <begin position="309"/>
        <end position="334"/>
    </location>
</feature>
<name>A0A131YM47_RHIAP</name>
<dbReference type="PANTHER" id="PTHR10947:SF3">
    <property type="entry name" value="LEUCINE-RICH REPEAT-CONTAINING PROTEIN 47"/>
    <property type="match status" value="1"/>
</dbReference>
<dbReference type="Gene3D" id="3.50.40.10">
    <property type="entry name" value="Phenylalanyl-trna Synthetase, Chain B, domain 3"/>
    <property type="match status" value="1"/>
</dbReference>
<dbReference type="Pfam" id="PF13855">
    <property type="entry name" value="LRR_8"/>
    <property type="match status" value="2"/>
</dbReference>
<dbReference type="InterPro" id="IPR003591">
    <property type="entry name" value="Leu-rich_rpt_typical-subtyp"/>
</dbReference>
<sequence>MMWSVLDEACETAPCASFKLLEICTRYLRCTLENPPDVRVVTESETEVVLGSHSAGRFRTTLRKMAPAWQEVDHARIEKRCELVLSGAEVSKRIEEDSFDVSVYTLFHLNFLEVSHTCLPEIPVGIARLVNLTRLVLNANQLSKLPPDLGKLRKLKFLDVSSNVLEELPVELSNLGELQSFNVSNNRLTTFPDEFSKLTRLIVFNFSRNKLEEFPSFLAGETRFEQLSELVANSNNIETVPGKLSNTLPSLKLLDLAGNSVKQVPGEIGDISKLKELLLKDNPLSDKRLKKLVEQCHYKQVLEYVKSHGPRESKASAQDKSGASKKGKKKGASAPVDIQEVQNAFEVLQLSTQSPVVIVTDAVQEVRPYIVCCIIRNVYLDRDNRLRKFLTLQNKLHDTICVKRSEATIATHDLAKITGNVYYDAIEPDRLKLTPLGRKQEVSGKELYRQMTEEADAMRKEKKRSTYPGIYKYLYLLKDKALYPFLRDESKLVISFPPMTNSDGTRISEETRDIFAEVTGNNLPFCKKVMDALLTESLQLGLGDEEAVSEAGSTGDGTATTHRLQVEKVKVVDKDGNLRVVYPSKTDLVCPGVVVEQRSE</sequence>
<keyword evidence="2" id="KW-0677">Repeat</keyword>
<dbReference type="SMART" id="SM00873">
    <property type="entry name" value="B3_4"/>
    <property type="match status" value="1"/>
</dbReference>
<evidence type="ECO:0000256" key="1">
    <source>
        <dbReference type="ARBA" id="ARBA00022614"/>
    </source>
</evidence>
<dbReference type="GO" id="GO:0004826">
    <property type="term" value="F:phenylalanine-tRNA ligase activity"/>
    <property type="evidence" value="ECO:0007669"/>
    <property type="project" value="InterPro"/>
</dbReference>
<dbReference type="InterPro" id="IPR045060">
    <property type="entry name" value="Phe-tRNA-ligase_IIc_bsu"/>
</dbReference>
<evidence type="ECO:0000259" key="4">
    <source>
        <dbReference type="SMART" id="SM00873"/>
    </source>
</evidence>
<organism evidence="5">
    <name type="scientific">Rhipicephalus appendiculatus</name>
    <name type="common">Brown ear tick</name>
    <dbReference type="NCBI Taxonomy" id="34631"/>
    <lineage>
        <taxon>Eukaryota</taxon>
        <taxon>Metazoa</taxon>
        <taxon>Ecdysozoa</taxon>
        <taxon>Arthropoda</taxon>
        <taxon>Chelicerata</taxon>
        <taxon>Arachnida</taxon>
        <taxon>Acari</taxon>
        <taxon>Parasitiformes</taxon>
        <taxon>Ixodida</taxon>
        <taxon>Ixodoidea</taxon>
        <taxon>Ixodidae</taxon>
        <taxon>Rhipicephalinae</taxon>
        <taxon>Rhipicephalus</taxon>
        <taxon>Rhipicephalus</taxon>
    </lineage>
</organism>
<keyword evidence="5" id="KW-0030">Aminoacyl-tRNA synthetase</keyword>
<feature type="domain" description="B3/B4 tRNA-binding" evidence="4">
    <location>
        <begin position="366"/>
        <end position="542"/>
    </location>
</feature>
<evidence type="ECO:0000313" key="5">
    <source>
        <dbReference type="EMBL" id="JAP80343.1"/>
    </source>
</evidence>
<dbReference type="PANTHER" id="PTHR10947">
    <property type="entry name" value="PHENYLALANYL-TRNA SYNTHETASE BETA CHAIN AND LEUCINE-RICH REPEAT-CONTAINING PROTEIN 47"/>
    <property type="match status" value="1"/>
</dbReference>
<dbReference type="SMART" id="SM00369">
    <property type="entry name" value="LRR_TYP"/>
    <property type="match status" value="6"/>
</dbReference>
<dbReference type="GO" id="GO:0003723">
    <property type="term" value="F:RNA binding"/>
    <property type="evidence" value="ECO:0007669"/>
    <property type="project" value="InterPro"/>
</dbReference>
<dbReference type="AlphaFoldDB" id="A0A131YM47"/>
<dbReference type="Gene3D" id="3.80.10.10">
    <property type="entry name" value="Ribonuclease Inhibitor"/>
    <property type="match status" value="2"/>
</dbReference>
<dbReference type="InterPro" id="IPR001611">
    <property type="entry name" value="Leu-rich_rpt"/>
</dbReference>
<dbReference type="SMART" id="SM00364">
    <property type="entry name" value="LRR_BAC"/>
    <property type="match status" value="4"/>
</dbReference>
<keyword evidence="5" id="KW-0436">Ligase</keyword>
<dbReference type="InterPro" id="IPR005146">
    <property type="entry name" value="B3/B4_tRNA-bd"/>
</dbReference>